<accession>A0ABR1YBF3</accession>
<evidence type="ECO:0000313" key="2">
    <source>
        <dbReference type="EMBL" id="KAK8224768.1"/>
    </source>
</evidence>
<feature type="region of interest" description="Disordered" evidence="1">
    <location>
        <begin position="369"/>
        <end position="392"/>
    </location>
</feature>
<comment type="caution">
    <text evidence="2">The sequence shown here is derived from an EMBL/GenBank/DDBJ whole genome shotgun (WGS) entry which is preliminary data.</text>
</comment>
<proteinExistence type="predicted"/>
<evidence type="ECO:0000313" key="3">
    <source>
        <dbReference type="Proteomes" id="UP001492380"/>
    </source>
</evidence>
<keyword evidence="3" id="KW-1185">Reference proteome</keyword>
<dbReference type="PANTHER" id="PTHR41677:SF1">
    <property type="entry name" value="FE2OG DIOXYGENASE DOMAIN-CONTAINING PROTEIN"/>
    <property type="match status" value="1"/>
</dbReference>
<reference evidence="2 3" key="1">
    <citation type="submission" date="2024-04" db="EMBL/GenBank/DDBJ databases">
        <title>Phyllosticta paracitricarpa is synonymous to the EU quarantine fungus P. citricarpa based on phylogenomic analyses.</title>
        <authorList>
            <consortium name="Lawrence Berkeley National Laboratory"/>
            <person name="Van Ingen-Buijs V.A."/>
            <person name="Van Westerhoven A.C."/>
            <person name="Haridas S."/>
            <person name="Skiadas P."/>
            <person name="Martin F."/>
            <person name="Groenewald J.Z."/>
            <person name="Crous P.W."/>
            <person name="Seidl M.F."/>
        </authorList>
    </citation>
    <scope>NUCLEOTIDE SEQUENCE [LARGE SCALE GENOMIC DNA]</scope>
    <source>
        <strain evidence="2 3">CBS 123374</strain>
    </source>
</reference>
<protein>
    <submittedName>
        <fullName evidence="2">Uncharacterized protein</fullName>
    </submittedName>
</protein>
<name>A0ABR1YBF3_9PEZI</name>
<dbReference type="Proteomes" id="UP001492380">
    <property type="component" value="Unassembled WGS sequence"/>
</dbReference>
<gene>
    <name evidence="2" type="ORF">HDK90DRAFT_470184</name>
</gene>
<dbReference type="PANTHER" id="PTHR41677">
    <property type="entry name" value="YALI0B19030P"/>
    <property type="match status" value="1"/>
</dbReference>
<evidence type="ECO:0000256" key="1">
    <source>
        <dbReference type="SAM" id="MobiDB-lite"/>
    </source>
</evidence>
<organism evidence="2 3">
    <name type="scientific">Phyllosticta capitalensis</name>
    <dbReference type="NCBI Taxonomy" id="121624"/>
    <lineage>
        <taxon>Eukaryota</taxon>
        <taxon>Fungi</taxon>
        <taxon>Dikarya</taxon>
        <taxon>Ascomycota</taxon>
        <taxon>Pezizomycotina</taxon>
        <taxon>Dothideomycetes</taxon>
        <taxon>Dothideomycetes incertae sedis</taxon>
        <taxon>Botryosphaeriales</taxon>
        <taxon>Phyllostictaceae</taxon>
        <taxon>Phyllosticta</taxon>
    </lineage>
</organism>
<sequence length="392" mass="44369">MAAVATQSISLPPRPNFKPIIQNVVSEKAPESKTMGSDFQPEKHLTYKEKAEVLMMKDIGYPEDRGVSPVAVSKPFPLFSEEAVHEMRSEIFKKEVMENCSYSSNIAACQLRGYAPKYAPFTYDAWTHPETLKIISDIAGVDLEPVMDLEIAHINFSVKSEEQTKRELDVINKQKRFYADDEGIAGCPWEDDKPVVGWHTDSYPFVCVLMLSDCTNMVGGETALRTATGDVMKVRGPTMGCAAILQGRYITHQALRALGAQERITAVTSFRPRNPFQRDDSVLDTVRPISDLSVLYRSFAEYRLAMVEERVRAQLKEVREKDRAGKRFDTKNFKRFLGEQIAFLQHMQNEIVPDEEVQVGFIEEKDYPDVKVGPAGEEEEQADQASKRLRTE</sequence>
<dbReference type="EMBL" id="JBBWRZ010000012">
    <property type="protein sequence ID" value="KAK8224768.1"/>
    <property type="molecule type" value="Genomic_DNA"/>
</dbReference>